<reference evidence="1 2" key="1">
    <citation type="submission" date="2019-05" db="EMBL/GenBank/DDBJ databases">
        <title>Burkholderia sp. DHOD12, isolated from subtropical forest soil.</title>
        <authorList>
            <person name="Gao Z.-H."/>
            <person name="Qiu L.-H."/>
        </authorList>
    </citation>
    <scope>NUCLEOTIDE SEQUENCE [LARGE SCALE GENOMIC DNA]</scope>
    <source>
        <strain evidence="1 2">DHOD12</strain>
    </source>
</reference>
<keyword evidence="2" id="KW-1185">Reference proteome</keyword>
<evidence type="ECO:0000313" key="1">
    <source>
        <dbReference type="EMBL" id="QCP50186.1"/>
    </source>
</evidence>
<protein>
    <submittedName>
        <fullName evidence="1">Uncharacterized protein</fullName>
    </submittedName>
</protein>
<dbReference type="OrthoDB" id="9021722at2"/>
<dbReference type="AlphaFoldDB" id="A0A4P8IPI4"/>
<evidence type="ECO:0000313" key="2">
    <source>
        <dbReference type="Proteomes" id="UP000298656"/>
    </source>
</evidence>
<sequence>MRAFYPQVNSSQYPQGIYLLVTLRLNLGMDKYEHRRLRLLEVRDRDLGGSTAALANKIERSPSYVARMLYPPGKEGRKRIAEDMVEVIETAFGWGSGWMDSVSPIPSERGEATLELPPTWALKALASLSALSPAARELVDAIVEADGKGLPPHAFKPLREMLELLVQPIAQPNEASSGKRRFGKGG</sequence>
<dbReference type="EMBL" id="CP040077">
    <property type="protein sequence ID" value="QCP50186.1"/>
    <property type="molecule type" value="Genomic_DNA"/>
</dbReference>
<name>A0A4P8IPI4_9BURK</name>
<dbReference type="RefSeq" id="WP_137333005.1">
    <property type="nucleotide sequence ID" value="NZ_CP040077.1"/>
</dbReference>
<accession>A0A4P8IPI4</accession>
<organism evidence="1 2">
    <name type="scientific">Trinickia violacea</name>
    <dbReference type="NCBI Taxonomy" id="2571746"/>
    <lineage>
        <taxon>Bacteria</taxon>
        <taxon>Pseudomonadati</taxon>
        <taxon>Pseudomonadota</taxon>
        <taxon>Betaproteobacteria</taxon>
        <taxon>Burkholderiales</taxon>
        <taxon>Burkholderiaceae</taxon>
        <taxon>Trinickia</taxon>
    </lineage>
</organism>
<dbReference type="KEGG" id="tvl:FAZ95_13950"/>
<dbReference type="Proteomes" id="UP000298656">
    <property type="component" value="Chromosome 1"/>
</dbReference>
<gene>
    <name evidence="1" type="ORF">FAZ95_13950</name>
</gene>
<proteinExistence type="predicted"/>